<feature type="compositionally biased region" description="Polar residues" evidence="10">
    <location>
        <begin position="90"/>
        <end position="102"/>
    </location>
</feature>
<feature type="region of interest" description="Disordered" evidence="10">
    <location>
        <begin position="1"/>
        <end position="216"/>
    </location>
</feature>
<feature type="region of interest" description="Disordered" evidence="10">
    <location>
        <begin position="279"/>
        <end position="323"/>
    </location>
</feature>
<keyword evidence="7" id="KW-0811">Translocation</keyword>
<evidence type="ECO:0000256" key="8">
    <source>
        <dbReference type="ARBA" id="ARBA00023132"/>
    </source>
</evidence>
<keyword evidence="13" id="KW-1185">Reference proteome</keyword>
<dbReference type="Pfam" id="PF08911">
    <property type="entry name" value="NUP50"/>
    <property type="match status" value="1"/>
</dbReference>
<accession>W1P8B8</accession>
<dbReference type="OrthoDB" id="185618at2759"/>
<evidence type="ECO:0000259" key="11">
    <source>
        <dbReference type="PROSITE" id="PS50196"/>
    </source>
</evidence>
<dbReference type="STRING" id="13333.W1P8B8"/>
<sequence length="454" mass="48178">MRDSENALPPSKKRVAGRELSRDNPDRDDEDDAPDEESGTFQKASEEVLASRRMVKVRRNPPPTSTASSNPFASVRLVPPSIPPVDNEAEPSTSLTETTVVSQEAADAYTSKVKVGSSVVAESKENKEGIEKKSTELSGEATDASINEPNGKKEGGDESKGDTDVPKEASEATDKVDSVKETTDSDETKKDEEEAKKRSEEKTGEGDGNGASTAAAAPFSSFQQLSSGQNAFTGLSGTGFSSSSFSFGTIPIEGSFGSGASTFGGFGLAAGPLFGSNNDKNTKNGSSSHQLFASSTGSNDVTKSSGSSLTPMPEVPLETGEENEKSVFTADAVLFEYLEGGWKERGKGELKLNVSTTDSGRARLVMRARGNYRLILNSNLYPDMKLTNMDKKGITFACVNSASERKDGLSLSTFALKFKDSYLVEEFRGAVTAHKGKQTAVLKTPENSPKANDD</sequence>
<dbReference type="InterPro" id="IPR011993">
    <property type="entry name" value="PH-like_dom_sf"/>
</dbReference>
<dbReference type="Gramene" id="ERN03924">
    <property type="protein sequence ID" value="ERN03924"/>
    <property type="gene ID" value="AMTR_s00078p00196190"/>
</dbReference>
<dbReference type="PANTHER" id="PTHR23138">
    <property type="entry name" value="RAN BINDING PROTEIN"/>
    <property type="match status" value="1"/>
</dbReference>
<dbReference type="InterPro" id="IPR045207">
    <property type="entry name" value="RanBD_NUP50_plant"/>
</dbReference>
<evidence type="ECO:0000256" key="5">
    <source>
        <dbReference type="ARBA" id="ARBA00022927"/>
    </source>
</evidence>
<dbReference type="InterPro" id="IPR015007">
    <property type="entry name" value="NUP2/50/61"/>
</dbReference>
<evidence type="ECO:0000256" key="3">
    <source>
        <dbReference type="ARBA" id="ARBA00022737"/>
    </source>
</evidence>
<dbReference type="KEGG" id="atr:18432076"/>
<evidence type="ECO:0000313" key="12">
    <source>
        <dbReference type="EMBL" id="ERN03924.1"/>
    </source>
</evidence>
<dbReference type="Gene3D" id="2.30.29.30">
    <property type="entry name" value="Pleckstrin-homology domain (PH domain)/Phosphotyrosine-binding domain (PTB)"/>
    <property type="match status" value="1"/>
</dbReference>
<dbReference type="AlphaFoldDB" id="W1P8B8"/>
<feature type="compositionally biased region" description="Polar residues" evidence="10">
    <location>
        <begin position="279"/>
        <end position="310"/>
    </location>
</feature>
<feature type="compositionally biased region" description="Basic and acidic residues" evidence="10">
    <location>
        <begin position="150"/>
        <end position="205"/>
    </location>
</feature>
<dbReference type="OMA" id="NMDKRGV"/>
<dbReference type="Proteomes" id="UP000017836">
    <property type="component" value="Unassembled WGS sequence"/>
</dbReference>
<protein>
    <recommendedName>
        <fullName evidence="11">RanBD1 domain-containing protein</fullName>
    </recommendedName>
</protein>
<dbReference type="CDD" id="cd13169">
    <property type="entry name" value="RanBD_NUP50_plant"/>
    <property type="match status" value="1"/>
</dbReference>
<reference evidence="13" key="1">
    <citation type="journal article" date="2013" name="Science">
        <title>The Amborella genome and the evolution of flowering plants.</title>
        <authorList>
            <consortium name="Amborella Genome Project"/>
        </authorList>
    </citation>
    <scope>NUCLEOTIDE SEQUENCE [LARGE SCALE GENOMIC DNA]</scope>
</reference>
<dbReference type="GO" id="GO:0005643">
    <property type="term" value="C:nuclear pore"/>
    <property type="evidence" value="ECO:0007669"/>
    <property type="project" value="UniProtKB-SubCell"/>
</dbReference>
<proteinExistence type="predicted"/>
<dbReference type="InterPro" id="IPR000156">
    <property type="entry name" value="Ran_bind_dom"/>
</dbReference>
<evidence type="ECO:0000256" key="10">
    <source>
        <dbReference type="SAM" id="MobiDB-lite"/>
    </source>
</evidence>
<feature type="compositionally biased region" description="Basic and acidic residues" evidence="10">
    <location>
        <begin position="122"/>
        <end position="135"/>
    </location>
</feature>
<keyword evidence="6" id="KW-0007">Acetylation</keyword>
<keyword evidence="9" id="KW-0539">Nucleus</keyword>
<evidence type="ECO:0000256" key="2">
    <source>
        <dbReference type="ARBA" id="ARBA00022448"/>
    </source>
</evidence>
<dbReference type="HOGENOM" id="CLU_050764_1_0_1"/>
<comment type="subcellular location">
    <subcellularLocation>
        <location evidence="1">Nucleus</location>
        <location evidence="1">Nuclear pore complex</location>
    </subcellularLocation>
</comment>
<dbReference type="eggNOG" id="KOG0864">
    <property type="taxonomic scope" value="Eukaryota"/>
</dbReference>
<keyword evidence="8" id="KW-0906">Nuclear pore complex</keyword>
<dbReference type="GO" id="GO:0015031">
    <property type="term" value="P:protein transport"/>
    <property type="evidence" value="ECO:0007669"/>
    <property type="project" value="UniProtKB-KW"/>
</dbReference>
<evidence type="ECO:0000256" key="9">
    <source>
        <dbReference type="ARBA" id="ARBA00023242"/>
    </source>
</evidence>
<dbReference type="SUPFAM" id="SSF50729">
    <property type="entry name" value="PH domain-like"/>
    <property type="match status" value="1"/>
</dbReference>
<keyword evidence="2" id="KW-0813">Transport</keyword>
<evidence type="ECO:0000256" key="1">
    <source>
        <dbReference type="ARBA" id="ARBA00004567"/>
    </source>
</evidence>
<dbReference type="Pfam" id="PF00638">
    <property type="entry name" value="Ran_BP1"/>
    <property type="match status" value="1"/>
</dbReference>
<evidence type="ECO:0000256" key="6">
    <source>
        <dbReference type="ARBA" id="ARBA00022990"/>
    </source>
</evidence>
<feature type="compositionally biased region" description="Basic and acidic residues" evidence="10">
    <location>
        <begin position="16"/>
        <end position="25"/>
    </location>
</feature>
<dbReference type="InterPro" id="IPR045255">
    <property type="entry name" value="RanBP1-like"/>
</dbReference>
<organism evidence="12 13">
    <name type="scientific">Amborella trichopoda</name>
    <dbReference type="NCBI Taxonomy" id="13333"/>
    <lineage>
        <taxon>Eukaryota</taxon>
        <taxon>Viridiplantae</taxon>
        <taxon>Streptophyta</taxon>
        <taxon>Embryophyta</taxon>
        <taxon>Tracheophyta</taxon>
        <taxon>Spermatophyta</taxon>
        <taxon>Magnoliopsida</taxon>
        <taxon>Amborellales</taxon>
        <taxon>Amborellaceae</taxon>
        <taxon>Amborella</taxon>
    </lineage>
</organism>
<evidence type="ECO:0000256" key="4">
    <source>
        <dbReference type="ARBA" id="ARBA00022816"/>
    </source>
</evidence>
<feature type="compositionally biased region" description="Acidic residues" evidence="10">
    <location>
        <begin position="26"/>
        <end position="38"/>
    </location>
</feature>
<feature type="compositionally biased region" description="Low complexity" evidence="10">
    <location>
        <begin position="65"/>
        <end position="74"/>
    </location>
</feature>
<dbReference type="EMBL" id="KI394330">
    <property type="protein sequence ID" value="ERN03924.1"/>
    <property type="molecule type" value="Genomic_DNA"/>
</dbReference>
<evidence type="ECO:0000313" key="13">
    <source>
        <dbReference type="Proteomes" id="UP000017836"/>
    </source>
</evidence>
<evidence type="ECO:0000256" key="7">
    <source>
        <dbReference type="ARBA" id="ARBA00023010"/>
    </source>
</evidence>
<keyword evidence="5" id="KW-0653">Protein transport</keyword>
<name>W1P8B8_AMBTC</name>
<dbReference type="GO" id="GO:0051028">
    <property type="term" value="P:mRNA transport"/>
    <property type="evidence" value="ECO:0007669"/>
    <property type="project" value="UniProtKB-KW"/>
</dbReference>
<feature type="domain" description="RanBD1" evidence="11">
    <location>
        <begin position="305"/>
        <end position="431"/>
    </location>
</feature>
<dbReference type="PANTHER" id="PTHR23138:SF142">
    <property type="entry name" value="RAN-BINDING PROTEIN 3B-RELATED"/>
    <property type="match status" value="1"/>
</dbReference>
<keyword evidence="3" id="KW-0677">Repeat</keyword>
<keyword evidence="4" id="KW-0509">mRNA transport</keyword>
<dbReference type="PROSITE" id="PS50196">
    <property type="entry name" value="RANBD1"/>
    <property type="match status" value="1"/>
</dbReference>
<dbReference type="SMART" id="SM00160">
    <property type="entry name" value="RanBD"/>
    <property type="match status" value="1"/>
</dbReference>
<gene>
    <name evidence="12" type="ORF">AMTR_s00078p00196190</name>
</gene>